<proteinExistence type="predicted"/>
<evidence type="ECO:0008006" key="3">
    <source>
        <dbReference type="Google" id="ProtNLM"/>
    </source>
</evidence>
<keyword evidence="2" id="KW-1185">Reference proteome</keyword>
<evidence type="ECO:0000313" key="2">
    <source>
        <dbReference type="Proteomes" id="UP000828924"/>
    </source>
</evidence>
<dbReference type="EMBL" id="CP071872">
    <property type="protein sequence ID" value="UNM10649.1"/>
    <property type="molecule type" value="Genomic_DNA"/>
</dbReference>
<dbReference type="RefSeq" id="WP_242329194.1">
    <property type="nucleotide sequence ID" value="NZ_CP071872.1"/>
</dbReference>
<evidence type="ECO:0000313" key="1">
    <source>
        <dbReference type="EMBL" id="UNM10649.1"/>
    </source>
</evidence>
<gene>
    <name evidence="1" type="ORF">J4032_03235</name>
</gene>
<name>A0ABY3WDL2_9ACTN</name>
<sequence length="389" mass="41621">MNRRLSLALAGGCANAQAMFLFAFHPVLGRMSVGDAQRLAERDVRLFGLDFDGFAVKDYSRLDGWLPQAVFVVLSAVLTYAVLRAAPGVRPCLRTALALLGAMLLAAGVAELLGPVLDPEWHRAVLTDDEWVLRAHVDQVASAPVQFALCIVLVPLVSWGVMWLLRSWPPVRALVGNADAADGGGQQTASASGLPRRRRDVVFAGLIPVVLLAIAGGPVLRHSAVRRLESPSVTFDPDLWLPYRPPAWAEKWSGVLYPALRMRPLSTEESAAWAATLGVCLVLLVVLAVALHAVVGPVAHGRPLRLFLGCWYATLLAAVAAAFVESGLLQGAAPRPDATEFVRPFDAAIGDAVRFGTAWGWTTGAACLAAVLVMKRRRRRAEPSGVEGD</sequence>
<protein>
    <recommendedName>
        <fullName evidence="3">Integral membrane protein</fullName>
    </recommendedName>
</protein>
<accession>A0ABY3WDL2</accession>
<reference evidence="1 2" key="1">
    <citation type="submission" date="2021-03" db="EMBL/GenBank/DDBJ databases">
        <title>Complete genome of Streptomyces formicae strain 1H-GS9 (DSM 100524).</title>
        <authorList>
            <person name="Atanasov K.E."/>
            <person name="Altabella T."/>
            <person name="Ferrer A."/>
        </authorList>
    </citation>
    <scope>NUCLEOTIDE SEQUENCE [LARGE SCALE GENOMIC DNA]</scope>
    <source>
        <strain evidence="1 2">1H-GS9</strain>
    </source>
</reference>
<dbReference type="Proteomes" id="UP000828924">
    <property type="component" value="Chromosome"/>
</dbReference>
<organism evidence="1 2">
    <name type="scientific">Streptomyces formicae</name>
    <dbReference type="NCBI Taxonomy" id="1616117"/>
    <lineage>
        <taxon>Bacteria</taxon>
        <taxon>Bacillati</taxon>
        <taxon>Actinomycetota</taxon>
        <taxon>Actinomycetes</taxon>
        <taxon>Kitasatosporales</taxon>
        <taxon>Streptomycetaceae</taxon>
        <taxon>Streptomyces</taxon>
    </lineage>
</organism>